<dbReference type="Gene3D" id="1.10.640.10">
    <property type="entry name" value="Haem peroxidase domain superfamily, animal type"/>
    <property type="match status" value="1"/>
</dbReference>
<dbReference type="EMBL" id="GDIQ01069945">
    <property type="protein sequence ID" value="JAN24792.1"/>
    <property type="molecule type" value="Transcribed_RNA"/>
</dbReference>
<name>A0A0P6EYP9_9CRUS</name>
<keyword evidence="4" id="KW-0732">Signal</keyword>
<keyword evidence="3 6" id="KW-0575">Peroxidase</keyword>
<dbReference type="AlphaFoldDB" id="A0A0P6EYP9"/>
<evidence type="ECO:0000256" key="4">
    <source>
        <dbReference type="ARBA" id="ARBA00022729"/>
    </source>
</evidence>
<sequence>MHSSAKIRLPYTFRWLLLCLVLIPVVTCQYQYHQNHAYSAPLVGVSKRPDLSYVFSYPFNLYRTPGGEPWCPSAGPNKPALFQCKPAIRCSPWFIELLYNPWWCTAADGSFGACCPDVYKTTASVARFPESSKLTAMPRDITKEEMTRAVTVARQHVEEISAFEWHAWSNMLAPWQNSAAYSYSATTYASLIGQQQGWKGLQSVEASRKLANLLKLEPEYAGFALQHLCVRETALSSICCEQPKCNASALYRTYDASCNNIDYPNWGRSNSPLERILPPQYADGIWAPREWPGLPTVDSVSRIVQDIDYPDNQLTITVMHWGQMIAHDVTHVPTFRTLNNSAIQCCTGDGKYLSPERTHPLCFPIDVAHDNEFYGQFGVTCHDFVRSVIAPREDCKFGYADQLNQNTAYLDASVIYGSTEKVARSLREYAGGRMRVTIIGGDYVILPVDPNRKDCITDEYGGECFVGGDQRVNQYTGLTVLHIVWVRLHNKYANQLSLINPSWDDERLYQETKKIITALVQHITYNEYLPSVLGPNLMGEYGLLPLTTGYTYTYDPAVKAQVTNEFATAAFRYGHSLIRNYNELWLDDTYANYGGELYLKDWYNNPKVLFDPIVFNALIRHSITGTAQNFDENVVDAVHNYLFKSPYQSWGLDLIAANLWRGRDHGIPGYNFYLEACGSKRAATFDDLLPIMRPAIVEKIKYLYKSVDDVDLFIGVLGEWAIKGGIVGPVTSCIMADQFARLKDGDRFFYEHGGQSHSFTPAQLDSIRSMSLARVLCETSDTVDWITPNVFWTPSPMNPWVPCYGKDIPRLNLNLWKSTY</sequence>
<dbReference type="InterPro" id="IPR037120">
    <property type="entry name" value="Haem_peroxidase_sf_animal"/>
</dbReference>
<dbReference type="CDD" id="cd09823">
    <property type="entry name" value="peroxinectin_like"/>
    <property type="match status" value="1"/>
</dbReference>
<organism evidence="6">
    <name type="scientific">Daphnia magna</name>
    <dbReference type="NCBI Taxonomy" id="35525"/>
    <lineage>
        <taxon>Eukaryota</taxon>
        <taxon>Metazoa</taxon>
        <taxon>Ecdysozoa</taxon>
        <taxon>Arthropoda</taxon>
        <taxon>Crustacea</taxon>
        <taxon>Branchiopoda</taxon>
        <taxon>Diplostraca</taxon>
        <taxon>Cladocera</taxon>
        <taxon>Anomopoda</taxon>
        <taxon>Daphniidae</taxon>
        <taxon>Daphnia</taxon>
    </lineage>
</organism>
<accession>A0A0P6EYP9</accession>
<dbReference type="SUPFAM" id="SSF48113">
    <property type="entry name" value="Heme-dependent peroxidases"/>
    <property type="match status" value="1"/>
</dbReference>
<evidence type="ECO:0000256" key="1">
    <source>
        <dbReference type="ARBA" id="ARBA00004613"/>
    </source>
</evidence>
<dbReference type="PRINTS" id="PR00457">
    <property type="entry name" value="ANPEROXIDASE"/>
</dbReference>
<dbReference type="OrthoDB" id="823504at2759"/>
<dbReference type="GO" id="GO:0004601">
    <property type="term" value="F:peroxidase activity"/>
    <property type="evidence" value="ECO:0007669"/>
    <property type="project" value="UniProtKB-KW"/>
</dbReference>
<evidence type="ECO:0000256" key="5">
    <source>
        <dbReference type="ARBA" id="ARBA00023180"/>
    </source>
</evidence>
<keyword evidence="2" id="KW-0964">Secreted</keyword>
<dbReference type="PROSITE" id="PS50292">
    <property type="entry name" value="PEROXIDASE_3"/>
    <property type="match status" value="1"/>
</dbReference>
<keyword evidence="3 6" id="KW-0560">Oxidoreductase</keyword>
<dbReference type="InterPro" id="IPR019791">
    <property type="entry name" value="Haem_peroxidase_animal"/>
</dbReference>
<dbReference type="GO" id="GO:0006979">
    <property type="term" value="P:response to oxidative stress"/>
    <property type="evidence" value="ECO:0007669"/>
    <property type="project" value="InterPro"/>
</dbReference>
<dbReference type="FunFam" id="1.10.640.10:FF:000003">
    <property type="entry name" value="chorion peroxidase"/>
    <property type="match status" value="1"/>
</dbReference>
<dbReference type="GO" id="GO:0020037">
    <property type="term" value="F:heme binding"/>
    <property type="evidence" value="ECO:0007669"/>
    <property type="project" value="InterPro"/>
</dbReference>
<dbReference type="Pfam" id="PF03098">
    <property type="entry name" value="An_peroxidase"/>
    <property type="match status" value="1"/>
</dbReference>
<keyword evidence="5" id="KW-0325">Glycoprotein</keyword>
<evidence type="ECO:0000256" key="2">
    <source>
        <dbReference type="ARBA" id="ARBA00022525"/>
    </source>
</evidence>
<dbReference type="InterPro" id="IPR010255">
    <property type="entry name" value="Haem_peroxidase_sf"/>
</dbReference>
<reference evidence="6" key="1">
    <citation type="submission" date="2015-10" db="EMBL/GenBank/DDBJ databases">
        <title>EvidentialGene: Evidence-directed Construction of Complete mRNA Transcriptomes without Genomes.</title>
        <authorList>
            <person name="Gilbert D.G."/>
        </authorList>
    </citation>
    <scope>NUCLEOTIDE SEQUENCE</scope>
</reference>
<dbReference type="GO" id="GO:0005576">
    <property type="term" value="C:extracellular region"/>
    <property type="evidence" value="ECO:0007669"/>
    <property type="project" value="UniProtKB-SubCell"/>
</dbReference>
<evidence type="ECO:0000256" key="3">
    <source>
        <dbReference type="ARBA" id="ARBA00022559"/>
    </source>
</evidence>
<evidence type="ECO:0000313" key="6">
    <source>
        <dbReference type="EMBL" id="JAN24792.1"/>
    </source>
</evidence>
<protein>
    <submittedName>
        <fullName evidence="6">Chorion peroxidase</fullName>
    </submittedName>
</protein>
<dbReference type="PANTHER" id="PTHR11475">
    <property type="entry name" value="OXIDASE/PEROXIDASE"/>
    <property type="match status" value="1"/>
</dbReference>
<dbReference type="PANTHER" id="PTHR11475:SF4">
    <property type="entry name" value="CHORION PEROXIDASE"/>
    <property type="match status" value="1"/>
</dbReference>
<proteinExistence type="predicted"/>
<comment type="subcellular location">
    <subcellularLocation>
        <location evidence="1">Secreted</location>
    </subcellularLocation>
</comment>